<proteinExistence type="predicted"/>
<dbReference type="EMBL" id="BMAT01000821">
    <property type="protein sequence ID" value="GFR73851.1"/>
    <property type="molecule type" value="Genomic_DNA"/>
</dbReference>
<accession>A0AAV4FND2</accession>
<dbReference type="InterPro" id="IPR011990">
    <property type="entry name" value="TPR-like_helical_dom_sf"/>
</dbReference>
<name>A0AAV4FND2_9GAST</name>
<dbReference type="Gene3D" id="1.25.40.10">
    <property type="entry name" value="Tetratricopeptide repeat domain"/>
    <property type="match status" value="1"/>
</dbReference>
<evidence type="ECO:0000313" key="2">
    <source>
        <dbReference type="Proteomes" id="UP000762676"/>
    </source>
</evidence>
<sequence>CIVKWVPNSVQVARALMQYNLAVAYSNRTEYDKALTALTESSDKVGPNLPVQMYYLKLYLDLKQGNKKEAVNFINKHFNYGSRN</sequence>
<gene>
    <name evidence="1" type="ORF">ElyMa_000415100</name>
</gene>
<dbReference type="SUPFAM" id="SSF48452">
    <property type="entry name" value="TPR-like"/>
    <property type="match status" value="1"/>
</dbReference>
<organism evidence="1 2">
    <name type="scientific">Elysia marginata</name>
    <dbReference type="NCBI Taxonomy" id="1093978"/>
    <lineage>
        <taxon>Eukaryota</taxon>
        <taxon>Metazoa</taxon>
        <taxon>Spiralia</taxon>
        <taxon>Lophotrochozoa</taxon>
        <taxon>Mollusca</taxon>
        <taxon>Gastropoda</taxon>
        <taxon>Heterobranchia</taxon>
        <taxon>Euthyneura</taxon>
        <taxon>Panpulmonata</taxon>
        <taxon>Sacoglossa</taxon>
        <taxon>Placobranchoidea</taxon>
        <taxon>Plakobranchidae</taxon>
        <taxon>Elysia</taxon>
    </lineage>
</organism>
<protein>
    <submittedName>
        <fullName evidence="1">CCR4-NOT transcription complex subunit 10-like</fullName>
    </submittedName>
</protein>
<reference evidence="1 2" key="1">
    <citation type="journal article" date="2021" name="Elife">
        <title>Chloroplast acquisition without the gene transfer in kleptoplastic sea slugs, Plakobranchus ocellatus.</title>
        <authorList>
            <person name="Maeda T."/>
            <person name="Takahashi S."/>
            <person name="Yoshida T."/>
            <person name="Shimamura S."/>
            <person name="Takaki Y."/>
            <person name="Nagai Y."/>
            <person name="Toyoda A."/>
            <person name="Suzuki Y."/>
            <person name="Arimoto A."/>
            <person name="Ishii H."/>
            <person name="Satoh N."/>
            <person name="Nishiyama T."/>
            <person name="Hasebe M."/>
            <person name="Maruyama T."/>
            <person name="Minagawa J."/>
            <person name="Obokata J."/>
            <person name="Shigenobu S."/>
        </authorList>
    </citation>
    <scope>NUCLEOTIDE SEQUENCE [LARGE SCALE GENOMIC DNA]</scope>
</reference>
<feature type="non-terminal residue" evidence="1">
    <location>
        <position position="1"/>
    </location>
</feature>
<dbReference type="AlphaFoldDB" id="A0AAV4FND2"/>
<evidence type="ECO:0000313" key="1">
    <source>
        <dbReference type="EMBL" id="GFR73851.1"/>
    </source>
</evidence>
<keyword evidence="2" id="KW-1185">Reference proteome</keyword>
<comment type="caution">
    <text evidence="1">The sequence shown here is derived from an EMBL/GenBank/DDBJ whole genome shotgun (WGS) entry which is preliminary data.</text>
</comment>
<dbReference type="Proteomes" id="UP000762676">
    <property type="component" value="Unassembled WGS sequence"/>
</dbReference>